<dbReference type="EMBL" id="QQRQ01000009">
    <property type="protein sequence ID" value="RFT06497.1"/>
    <property type="molecule type" value="Genomic_DNA"/>
</dbReference>
<comment type="caution">
    <text evidence="1">The sequence shown here is derived from an EMBL/GenBank/DDBJ whole genome shotgun (WGS) entry which is preliminary data.</text>
</comment>
<evidence type="ECO:0000313" key="1">
    <source>
        <dbReference type="EMBL" id="RFT06497.1"/>
    </source>
</evidence>
<dbReference type="RefSeq" id="WP_021920394.1">
    <property type="nucleotide sequence ID" value="NZ_CAKXKJ010000016.1"/>
</dbReference>
<dbReference type="GeneID" id="97995437"/>
<dbReference type="AlphaFoldDB" id="A0A3E2B3D4"/>
<keyword evidence="2" id="KW-1185">Reference proteome</keyword>
<gene>
    <name evidence="1" type="ORF">DV520_06795</name>
</gene>
<proteinExistence type="predicted"/>
<dbReference type="OrthoDB" id="9801008at2"/>
<organism evidence="1 2">
    <name type="scientific">Evtepia gabavorous</name>
    <dbReference type="NCBI Taxonomy" id="2211183"/>
    <lineage>
        <taxon>Bacteria</taxon>
        <taxon>Bacillati</taxon>
        <taxon>Bacillota</taxon>
        <taxon>Clostridia</taxon>
        <taxon>Eubacteriales</taxon>
        <taxon>Evtepia</taxon>
    </lineage>
</organism>
<reference evidence="1 2" key="1">
    <citation type="submission" date="2018-07" db="EMBL/GenBank/DDBJ databases">
        <title>GABA Modulating Bacteria of the Human Gut Microbiota.</title>
        <authorList>
            <person name="Strandwitz P."/>
            <person name="Kim K.H."/>
            <person name="Terekhova D."/>
            <person name="Liu J.K."/>
            <person name="Sharma A."/>
            <person name="Levering J."/>
            <person name="Mcdonald D."/>
            <person name="Dietrich D."/>
            <person name="Ramadhar T.R."/>
            <person name="Lekbua A."/>
            <person name="Mroue N."/>
            <person name="Liston C."/>
            <person name="Stewart E.J."/>
            <person name="Dubin M.J."/>
            <person name="Zengler K."/>
            <person name="Knight R."/>
            <person name="Gilbert J.A."/>
            <person name="Clardy J."/>
            <person name="Lewis K."/>
        </authorList>
    </citation>
    <scope>NUCLEOTIDE SEQUENCE [LARGE SCALE GENOMIC DNA]</scope>
    <source>
        <strain evidence="1 2">KLE1738</strain>
    </source>
</reference>
<protein>
    <recommendedName>
        <fullName evidence="3">DUF4829 domain-containing protein</fullName>
    </recommendedName>
</protein>
<dbReference type="Proteomes" id="UP000260649">
    <property type="component" value="Unassembled WGS sequence"/>
</dbReference>
<evidence type="ECO:0008006" key="3">
    <source>
        <dbReference type="Google" id="ProtNLM"/>
    </source>
</evidence>
<sequence>MKKHHTISLILLALLLAVGFTILTHNFPFPGKTSDDFSLITGSSQTYTPEEIQDAADAVLHYFKGFSGATMTKLQYVASSSEEDNWAEKDGMEQGIHFVSDFTTGDLPNKSSLNPNSTYQGWNWYVARSDDGHWKVVNHGQG</sequence>
<evidence type="ECO:0000313" key="2">
    <source>
        <dbReference type="Proteomes" id="UP000260649"/>
    </source>
</evidence>
<accession>A0A3E2B3D4</accession>
<name>A0A3E2B3D4_9FIRM</name>